<proteinExistence type="predicted"/>
<comment type="caution">
    <text evidence="1">The sequence shown here is derived from an EMBL/GenBank/DDBJ whole genome shotgun (WGS) entry which is preliminary data.</text>
</comment>
<accession>A0ABT1D3S6</accession>
<evidence type="ECO:0000313" key="1">
    <source>
        <dbReference type="EMBL" id="MCO6415859.1"/>
    </source>
</evidence>
<organism evidence="1 2">
    <name type="scientific">Siccirubricoccus soli</name>
    <dbReference type="NCBI Taxonomy" id="2899147"/>
    <lineage>
        <taxon>Bacteria</taxon>
        <taxon>Pseudomonadati</taxon>
        <taxon>Pseudomonadota</taxon>
        <taxon>Alphaproteobacteria</taxon>
        <taxon>Acetobacterales</taxon>
        <taxon>Roseomonadaceae</taxon>
        <taxon>Siccirubricoccus</taxon>
    </lineage>
</organism>
<evidence type="ECO:0000313" key="2">
    <source>
        <dbReference type="Proteomes" id="UP001523392"/>
    </source>
</evidence>
<protein>
    <submittedName>
        <fullName evidence="1">Uncharacterized protein</fullName>
    </submittedName>
</protein>
<dbReference type="RefSeq" id="WP_252952472.1">
    <property type="nucleotide sequence ID" value="NZ_JAFIRR010000037.1"/>
</dbReference>
<gene>
    <name evidence="1" type="ORF">JYK14_06675</name>
</gene>
<sequence length="87" mass="9678">MDGDRDETKVIARLPGLDIAVLHRGVRGGGEEVMVALRAVSPLRNSRHLGEATHPLLFWMGLAQAAWNPWLSWLEAAYRPPWTAHGQ</sequence>
<keyword evidence="2" id="KW-1185">Reference proteome</keyword>
<dbReference type="Proteomes" id="UP001523392">
    <property type="component" value="Unassembled WGS sequence"/>
</dbReference>
<name>A0ABT1D3S6_9PROT</name>
<dbReference type="EMBL" id="JAFIRR010000037">
    <property type="protein sequence ID" value="MCO6415859.1"/>
    <property type="molecule type" value="Genomic_DNA"/>
</dbReference>
<reference evidence="1 2" key="1">
    <citation type="submission" date="2021-12" db="EMBL/GenBank/DDBJ databases">
        <title>Siccirubricoccus leaddurans sp. nov., a high concentration Zn2+ tolerance bacterium.</title>
        <authorList>
            <person name="Cao Y."/>
        </authorList>
    </citation>
    <scope>NUCLEOTIDE SEQUENCE [LARGE SCALE GENOMIC DNA]</scope>
    <source>
        <strain evidence="1 2">KC 17139</strain>
    </source>
</reference>